<sequence>MSPPFFQLPSELKLYIYELVLDDSRGIELSKDTKVPEPPVALACRSFRAEILPFFYRGSTFRVASIPLLRTFLEQLGPERAARLTDLRLKRSFWSWDRRWPCIEGVVLPEGALKIEIYDSGVQEWVWMDRPQFEKFWAGLVNYHVM</sequence>
<dbReference type="InterPro" id="IPR038883">
    <property type="entry name" value="AN11006-like"/>
</dbReference>
<dbReference type="AlphaFoldDB" id="A0A6A6CFQ7"/>
<dbReference type="PANTHER" id="PTHR42085:SF1">
    <property type="entry name" value="F-BOX DOMAIN-CONTAINING PROTEIN"/>
    <property type="match status" value="1"/>
</dbReference>
<evidence type="ECO:0000313" key="2">
    <source>
        <dbReference type="Proteomes" id="UP000799537"/>
    </source>
</evidence>
<name>A0A6A6CFQ7_ZASCE</name>
<proteinExistence type="predicted"/>
<gene>
    <name evidence="1" type="ORF">M409DRAFT_24667</name>
</gene>
<dbReference type="GeneID" id="54560607"/>
<evidence type="ECO:0008006" key="3">
    <source>
        <dbReference type="Google" id="ProtNLM"/>
    </source>
</evidence>
<dbReference type="PANTHER" id="PTHR42085">
    <property type="entry name" value="F-BOX DOMAIN-CONTAINING PROTEIN"/>
    <property type="match status" value="1"/>
</dbReference>
<dbReference type="Proteomes" id="UP000799537">
    <property type="component" value="Unassembled WGS sequence"/>
</dbReference>
<keyword evidence="2" id="KW-1185">Reference proteome</keyword>
<dbReference type="OrthoDB" id="3642924at2759"/>
<reference evidence="1" key="1">
    <citation type="journal article" date="2020" name="Stud. Mycol.">
        <title>101 Dothideomycetes genomes: a test case for predicting lifestyles and emergence of pathogens.</title>
        <authorList>
            <person name="Haridas S."/>
            <person name="Albert R."/>
            <person name="Binder M."/>
            <person name="Bloem J."/>
            <person name="Labutti K."/>
            <person name="Salamov A."/>
            <person name="Andreopoulos B."/>
            <person name="Baker S."/>
            <person name="Barry K."/>
            <person name="Bills G."/>
            <person name="Bluhm B."/>
            <person name="Cannon C."/>
            <person name="Castanera R."/>
            <person name="Culley D."/>
            <person name="Daum C."/>
            <person name="Ezra D."/>
            <person name="Gonzalez J."/>
            <person name="Henrissat B."/>
            <person name="Kuo A."/>
            <person name="Liang C."/>
            <person name="Lipzen A."/>
            <person name="Lutzoni F."/>
            <person name="Magnuson J."/>
            <person name="Mondo S."/>
            <person name="Nolan M."/>
            <person name="Ohm R."/>
            <person name="Pangilinan J."/>
            <person name="Park H.-J."/>
            <person name="Ramirez L."/>
            <person name="Alfaro M."/>
            <person name="Sun H."/>
            <person name="Tritt A."/>
            <person name="Yoshinaga Y."/>
            <person name="Zwiers L.-H."/>
            <person name="Turgeon B."/>
            <person name="Goodwin S."/>
            <person name="Spatafora J."/>
            <person name="Crous P."/>
            <person name="Grigoriev I."/>
        </authorList>
    </citation>
    <scope>NUCLEOTIDE SEQUENCE</scope>
    <source>
        <strain evidence="1">ATCC 36951</strain>
    </source>
</reference>
<accession>A0A6A6CFQ7</accession>
<organism evidence="1 2">
    <name type="scientific">Zasmidium cellare ATCC 36951</name>
    <dbReference type="NCBI Taxonomy" id="1080233"/>
    <lineage>
        <taxon>Eukaryota</taxon>
        <taxon>Fungi</taxon>
        <taxon>Dikarya</taxon>
        <taxon>Ascomycota</taxon>
        <taxon>Pezizomycotina</taxon>
        <taxon>Dothideomycetes</taxon>
        <taxon>Dothideomycetidae</taxon>
        <taxon>Mycosphaerellales</taxon>
        <taxon>Mycosphaerellaceae</taxon>
        <taxon>Zasmidium</taxon>
    </lineage>
</organism>
<dbReference type="RefSeq" id="XP_033665651.1">
    <property type="nucleotide sequence ID" value="XM_033807335.1"/>
</dbReference>
<evidence type="ECO:0000313" key="1">
    <source>
        <dbReference type="EMBL" id="KAF2164762.1"/>
    </source>
</evidence>
<dbReference type="EMBL" id="ML993602">
    <property type="protein sequence ID" value="KAF2164762.1"/>
    <property type="molecule type" value="Genomic_DNA"/>
</dbReference>
<protein>
    <recommendedName>
        <fullName evidence="3">F-box domain-containing protein</fullName>
    </recommendedName>
</protein>